<comment type="similarity">
    <text evidence="2">Belongs to the nematode transthyretin-like family.</text>
</comment>
<sequence>MQCHMKETLLDRGKTDKYGYFLLAGSHKEVTTIDPVLKILHKCDYAKGRWCWNKKRILIPKNYVVGGSKVTRYYDAGFIELSKKMEYDMDDQCHYLDDIKDIL</sequence>
<dbReference type="GO" id="GO:0009986">
    <property type="term" value="C:cell surface"/>
    <property type="evidence" value="ECO:0007669"/>
    <property type="project" value="InterPro"/>
</dbReference>
<gene>
    <name evidence="5" type="ORF">ANCCAN_10178</name>
</gene>
<dbReference type="PANTHER" id="PTHR21700">
    <property type="entry name" value="TRANSTHYRETIN-LIKE FAMILY PROTEIN-RELATED"/>
    <property type="match status" value="1"/>
</dbReference>
<proteinExistence type="inferred from homology"/>
<dbReference type="OrthoDB" id="5916590at2759"/>
<keyword evidence="4" id="KW-0732">Signal</keyword>
<evidence type="ECO:0000256" key="3">
    <source>
        <dbReference type="ARBA" id="ARBA00022525"/>
    </source>
</evidence>
<accession>A0A368GLD3</accession>
<evidence type="ECO:0000256" key="2">
    <source>
        <dbReference type="ARBA" id="ARBA00010112"/>
    </source>
</evidence>
<dbReference type="InterPro" id="IPR038479">
    <property type="entry name" value="Transthyretin-like_sf"/>
</dbReference>
<dbReference type="EMBL" id="JOJR01000145">
    <property type="protein sequence ID" value="RCN43850.1"/>
    <property type="molecule type" value="Genomic_DNA"/>
</dbReference>
<evidence type="ECO:0000256" key="4">
    <source>
        <dbReference type="ARBA" id="ARBA00022729"/>
    </source>
</evidence>
<dbReference type="PANTHER" id="PTHR21700:SF24">
    <property type="entry name" value="TRANSTHYRETIN-LIKE FAMILY PROTEIN"/>
    <property type="match status" value="1"/>
</dbReference>
<protein>
    <submittedName>
        <fullName evidence="5">Transthyretin-like family protein</fullName>
    </submittedName>
</protein>
<dbReference type="InterPro" id="IPR001534">
    <property type="entry name" value="Transthyretin-like"/>
</dbReference>
<dbReference type="GO" id="GO:0005576">
    <property type="term" value="C:extracellular region"/>
    <property type="evidence" value="ECO:0007669"/>
    <property type="project" value="UniProtKB-SubCell"/>
</dbReference>
<dbReference type="AlphaFoldDB" id="A0A368GLD3"/>
<dbReference type="Pfam" id="PF01060">
    <property type="entry name" value="TTR-52"/>
    <property type="match status" value="1"/>
</dbReference>
<evidence type="ECO:0000256" key="1">
    <source>
        <dbReference type="ARBA" id="ARBA00004613"/>
    </source>
</evidence>
<keyword evidence="6" id="KW-1185">Reference proteome</keyword>
<evidence type="ECO:0000313" key="5">
    <source>
        <dbReference type="EMBL" id="RCN43850.1"/>
    </source>
</evidence>
<dbReference type="Proteomes" id="UP000252519">
    <property type="component" value="Unassembled WGS sequence"/>
</dbReference>
<evidence type="ECO:0000313" key="6">
    <source>
        <dbReference type="Proteomes" id="UP000252519"/>
    </source>
</evidence>
<organism evidence="5 6">
    <name type="scientific">Ancylostoma caninum</name>
    <name type="common">Dog hookworm</name>
    <dbReference type="NCBI Taxonomy" id="29170"/>
    <lineage>
        <taxon>Eukaryota</taxon>
        <taxon>Metazoa</taxon>
        <taxon>Ecdysozoa</taxon>
        <taxon>Nematoda</taxon>
        <taxon>Chromadorea</taxon>
        <taxon>Rhabditida</taxon>
        <taxon>Rhabditina</taxon>
        <taxon>Rhabditomorpha</taxon>
        <taxon>Strongyloidea</taxon>
        <taxon>Ancylostomatidae</taxon>
        <taxon>Ancylostomatinae</taxon>
        <taxon>Ancylostoma</taxon>
    </lineage>
</organism>
<dbReference type="Gene3D" id="2.60.40.3330">
    <property type="match status" value="1"/>
</dbReference>
<reference evidence="5 6" key="1">
    <citation type="submission" date="2014-10" db="EMBL/GenBank/DDBJ databases">
        <title>Draft genome of the hookworm Ancylostoma caninum.</title>
        <authorList>
            <person name="Mitreva M."/>
        </authorList>
    </citation>
    <scope>NUCLEOTIDE SEQUENCE [LARGE SCALE GENOMIC DNA]</scope>
    <source>
        <strain evidence="5 6">Baltimore</strain>
    </source>
</reference>
<comment type="subcellular location">
    <subcellularLocation>
        <location evidence="1">Secreted</location>
    </subcellularLocation>
</comment>
<comment type="caution">
    <text evidence="5">The sequence shown here is derived from an EMBL/GenBank/DDBJ whole genome shotgun (WGS) entry which is preliminary data.</text>
</comment>
<keyword evidence="3" id="KW-0964">Secreted</keyword>
<name>A0A368GLD3_ANCCA</name>